<dbReference type="InterPro" id="IPR040389">
    <property type="entry name" value="SMR"/>
</dbReference>
<feature type="compositionally biased region" description="Basic residues" evidence="3">
    <location>
        <begin position="69"/>
        <end position="81"/>
    </location>
</feature>
<dbReference type="Gramene" id="Kaladp0045s0164.1.v1.1">
    <property type="protein sequence ID" value="Kaladp0045s0164.1.v1.1.CDS.1"/>
    <property type="gene ID" value="Kaladp0045s0164.v1.1"/>
</dbReference>
<evidence type="ECO:0000313" key="5">
    <source>
        <dbReference type="Proteomes" id="UP000594263"/>
    </source>
</evidence>
<dbReference type="PANTHER" id="PTHR33142">
    <property type="entry name" value="CYCLIN-DEPENDENT PROTEIN KINASE INHIBITOR SMR13"/>
    <property type="match status" value="1"/>
</dbReference>
<organism evidence="4 5">
    <name type="scientific">Kalanchoe fedtschenkoi</name>
    <name type="common">Lavender scallops</name>
    <name type="synonym">South American air plant</name>
    <dbReference type="NCBI Taxonomy" id="63787"/>
    <lineage>
        <taxon>Eukaryota</taxon>
        <taxon>Viridiplantae</taxon>
        <taxon>Streptophyta</taxon>
        <taxon>Embryophyta</taxon>
        <taxon>Tracheophyta</taxon>
        <taxon>Spermatophyta</taxon>
        <taxon>Magnoliopsida</taxon>
        <taxon>eudicotyledons</taxon>
        <taxon>Gunneridae</taxon>
        <taxon>Pentapetalae</taxon>
        <taxon>Saxifragales</taxon>
        <taxon>Crassulaceae</taxon>
        <taxon>Kalanchoe</taxon>
    </lineage>
</organism>
<evidence type="ECO:0000313" key="4">
    <source>
        <dbReference type="EnsemblPlants" id="Kaladp0045s0164.1.v1.1.CDS.1"/>
    </source>
</evidence>
<feature type="region of interest" description="Disordered" evidence="3">
    <location>
        <begin position="98"/>
        <end position="122"/>
    </location>
</feature>
<evidence type="ECO:0000256" key="1">
    <source>
        <dbReference type="ARBA" id="ARBA00023013"/>
    </source>
</evidence>
<keyword evidence="5" id="KW-1185">Reference proteome</keyword>
<dbReference type="GO" id="GO:0004860">
    <property type="term" value="F:protein kinase inhibitor activity"/>
    <property type="evidence" value="ECO:0007669"/>
    <property type="project" value="UniProtKB-KW"/>
</dbReference>
<dbReference type="AlphaFoldDB" id="A0A7N0TUA2"/>
<protein>
    <submittedName>
        <fullName evidence="4">Uncharacterized protein</fullName>
    </submittedName>
</protein>
<dbReference type="PANTHER" id="PTHR33142:SF13">
    <property type="entry name" value="CYCLIN-DEPENDENT PROTEIN KINASE INHIBITOR SMR1"/>
    <property type="match status" value="1"/>
</dbReference>
<accession>A0A7N0TUA2</accession>
<dbReference type="Proteomes" id="UP000594263">
    <property type="component" value="Unplaced"/>
</dbReference>
<sequence>MSSSDQRHSSSQSSPAAAASNEVAAPQVIDEEGGGMNSGYASSEEIGFRTPTSRDHRIPRSRSCPPAPRKPRPVSLGHKRKLAFENAAREEVEAFFDRSKRRSFRNRDSSTAPRSSNDGCGS</sequence>
<feature type="compositionally biased region" description="Low complexity" evidence="3">
    <location>
        <begin position="9"/>
        <end position="25"/>
    </location>
</feature>
<proteinExistence type="predicted"/>
<feature type="region of interest" description="Disordered" evidence="3">
    <location>
        <begin position="1"/>
        <end position="81"/>
    </location>
</feature>
<feature type="compositionally biased region" description="Polar residues" evidence="3">
    <location>
        <begin position="109"/>
        <end position="122"/>
    </location>
</feature>
<dbReference type="EnsemblPlants" id="Kaladp0045s0164.1.v1.1">
    <property type="protein sequence ID" value="Kaladp0045s0164.1.v1.1.CDS.1"/>
    <property type="gene ID" value="Kaladp0045s0164.v1.1"/>
</dbReference>
<reference evidence="4" key="1">
    <citation type="submission" date="2021-01" db="UniProtKB">
        <authorList>
            <consortium name="EnsemblPlants"/>
        </authorList>
    </citation>
    <scope>IDENTIFICATION</scope>
</reference>
<name>A0A7N0TUA2_KALFE</name>
<evidence type="ECO:0000256" key="2">
    <source>
        <dbReference type="ARBA" id="ARBA00023306"/>
    </source>
</evidence>
<keyword evidence="2" id="KW-0131">Cell cycle</keyword>
<dbReference type="GO" id="GO:0032875">
    <property type="term" value="P:regulation of DNA endoreduplication"/>
    <property type="evidence" value="ECO:0007669"/>
    <property type="project" value="InterPro"/>
</dbReference>
<evidence type="ECO:0000256" key="3">
    <source>
        <dbReference type="SAM" id="MobiDB-lite"/>
    </source>
</evidence>
<keyword evidence="1" id="KW-0649">Protein kinase inhibitor</keyword>